<sequence>MGSRRCVRHLVGAGLISIAVVVGSAARASTPQAASSDSPDTVLVRAIDLARAGRAAAAESLARSALPGLERLHGPNGPPVAAAIDLLLESFGSPPVPVEAESLAVRAIAIRRANADSAALARTLLHAARVSHNRFRASEARVRCEESLALLHAHAPSDTTRLLAAHVMLGRVLSALQSPAAADQFRTAIEIRERYRGPGSSHARLYHALGNALHGDWPASIRAYQQGLNLLASERTIEPDTRADLLGGLTQCFTAVGDYLAARDHGERALALSDSVNGFWHWRGILARYRLADVLASLGDFDGARRQSEMAVAIGRRVLPPDHPNLATALAASGECFFSAGVLDSAELRIREAAEIRARTIGARDPNTLFSLGRLAVMRSARGRPAEALATLVPLLEAGRAAGPAWECERLNSIATVHGALGHRDEAERLSHQAFAIRDSLYGSRSPQTMDFEAAWVTARYDRGDRRAALAAALDLQSRSSQVLRESALELSEREALQFVTTMRSGNDLLLTAAADSGLDRGAARTTWTALAFSRLSVLDQRTELRQAIRSNEPGTRRRVAELAAARDSLAKLLVRSLEHERSDSLERVIGEVRRWREAAERALGEVSTPYRTERGRREAGLEAAFEALPHDASLVAYARYKHRVPPVPADSGLGTVWEARYLAFVRPSEFGEPVVVPLGTARELETLMTQWREQCERPIAAADSQAWRRFRQLGAQVRSRIWDPLAPWIGSGARVCVVPDGMIATLNLSALPQGSNGWIVENGPLIQILTAERDLAPLTAGATFGRGLLALGAPAYDRAPAAVKRPDSRLSDLIALRSQLRDAKGLTLESLPGTADEVAEIGRLWSSRGGLRLDQAIVLTGLDASEEAFKSLSAHKRIVHLATHGLSFADRSIRFDGGTRSIGITGTSATLAGTTLAALALAGAARIDSSSGREDGWLTSEEVMSLDLDGVEWAVLSACATGSSDPNGVEVIQGLHRAFRAAGVRTVISSLWPVDDDTTRDWMTRLYRARWSEGRPTAEAARAASLGVLTDRRARGLGAHPFYWAGFVAAGADSGP</sequence>
<organism evidence="4 5">
    <name type="scientific">Eiseniibacteriota bacterium</name>
    <dbReference type="NCBI Taxonomy" id="2212470"/>
    <lineage>
        <taxon>Bacteria</taxon>
        <taxon>Candidatus Eiseniibacteriota</taxon>
    </lineage>
</organism>
<accession>A0A849SHC3</accession>
<evidence type="ECO:0000313" key="5">
    <source>
        <dbReference type="Proteomes" id="UP000580839"/>
    </source>
</evidence>
<name>A0A849SHC3_UNCEI</name>
<evidence type="ECO:0000259" key="3">
    <source>
        <dbReference type="Pfam" id="PF12770"/>
    </source>
</evidence>
<dbReference type="Pfam" id="PF13374">
    <property type="entry name" value="TPR_10"/>
    <property type="match status" value="1"/>
</dbReference>
<dbReference type="PANTHER" id="PTHR45641">
    <property type="entry name" value="TETRATRICOPEPTIDE REPEAT PROTEIN (AFU_ORTHOLOGUE AFUA_6G03870)"/>
    <property type="match status" value="1"/>
</dbReference>
<evidence type="ECO:0000256" key="1">
    <source>
        <dbReference type="ARBA" id="ARBA00022737"/>
    </source>
</evidence>
<dbReference type="SUPFAM" id="SSF48452">
    <property type="entry name" value="TPR-like"/>
    <property type="match status" value="2"/>
</dbReference>
<dbReference type="AlphaFoldDB" id="A0A849SHC3"/>
<comment type="caution">
    <text evidence="4">The sequence shown here is derived from an EMBL/GenBank/DDBJ whole genome shotgun (WGS) entry which is preliminary data.</text>
</comment>
<dbReference type="InterPro" id="IPR011990">
    <property type="entry name" value="TPR-like_helical_dom_sf"/>
</dbReference>
<dbReference type="Proteomes" id="UP000580839">
    <property type="component" value="Unassembled WGS sequence"/>
</dbReference>
<dbReference type="Pfam" id="PF13424">
    <property type="entry name" value="TPR_12"/>
    <property type="match status" value="1"/>
</dbReference>
<evidence type="ECO:0000313" key="4">
    <source>
        <dbReference type="EMBL" id="NOT35138.1"/>
    </source>
</evidence>
<gene>
    <name evidence="4" type="ORF">HOP12_13400</name>
</gene>
<dbReference type="InterPro" id="IPR024983">
    <property type="entry name" value="CHAT_dom"/>
</dbReference>
<feature type="domain" description="CHAT" evidence="3">
    <location>
        <begin position="714"/>
        <end position="1052"/>
    </location>
</feature>
<dbReference type="Pfam" id="PF12770">
    <property type="entry name" value="CHAT"/>
    <property type="match status" value="1"/>
</dbReference>
<keyword evidence="2" id="KW-0802">TPR repeat</keyword>
<reference evidence="4 5" key="1">
    <citation type="submission" date="2020-04" db="EMBL/GenBank/DDBJ databases">
        <title>Metagenomic profiling of ammonia- and methane-oxidizing microorganisms in a Dutch drinking water treatment plant.</title>
        <authorList>
            <person name="Poghosyan L."/>
            <person name="Leucker S."/>
        </authorList>
    </citation>
    <scope>NUCLEOTIDE SEQUENCE [LARGE SCALE GENOMIC DNA]</scope>
    <source>
        <strain evidence="4">S-RSF-IL-03</strain>
    </source>
</reference>
<dbReference type="Gene3D" id="1.25.40.10">
    <property type="entry name" value="Tetratricopeptide repeat domain"/>
    <property type="match status" value="2"/>
</dbReference>
<dbReference type="PANTHER" id="PTHR45641:SF19">
    <property type="entry name" value="NEPHROCYSTIN-3"/>
    <property type="match status" value="1"/>
</dbReference>
<protein>
    <submittedName>
        <fullName evidence="4">CHAT domain-containing protein</fullName>
    </submittedName>
</protein>
<evidence type="ECO:0000256" key="2">
    <source>
        <dbReference type="ARBA" id="ARBA00022803"/>
    </source>
</evidence>
<proteinExistence type="predicted"/>
<keyword evidence="1" id="KW-0677">Repeat</keyword>
<dbReference type="EMBL" id="JABFRW010000175">
    <property type="protein sequence ID" value="NOT35138.1"/>
    <property type="molecule type" value="Genomic_DNA"/>
</dbReference>